<dbReference type="AlphaFoldDB" id="A0A0K1Q8B2"/>
<organism evidence="2 3">
    <name type="scientific">Labilithrix luteola</name>
    <dbReference type="NCBI Taxonomy" id="1391654"/>
    <lineage>
        <taxon>Bacteria</taxon>
        <taxon>Pseudomonadati</taxon>
        <taxon>Myxococcota</taxon>
        <taxon>Polyangia</taxon>
        <taxon>Polyangiales</taxon>
        <taxon>Labilitrichaceae</taxon>
        <taxon>Labilithrix</taxon>
    </lineage>
</organism>
<dbReference type="PROSITE" id="PS51257">
    <property type="entry name" value="PROKAR_LIPOPROTEIN"/>
    <property type="match status" value="1"/>
</dbReference>
<keyword evidence="1" id="KW-0732">Signal</keyword>
<sequence length="281" mass="28429">MRSSSVVFFGVLGLVALSACSVSTTDNSITFKTKREYVDSSQPAKSSTSEWNGQAITINNDGVNPLVGNGGVEIYPDPSATKVTAQAIFAGRGDVEADAQESIRDALATFQVTESNGNITVTCKHGGDHGSSPGGQSGCKLLKVTIPAGTAAVPVKLTVGDGNGGIRFNGAVTVSSLIVDENGSGDVSVKVNPVKGASVVVTGEDAVSVAVPSTFSAESVILTVDESDPAAAAERIITTAFPGMKSNQPYPIAGATADAAKTLNVQSKGILSSDTVTIASY</sequence>
<evidence type="ECO:0000313" key="3">
    <source>
        <dbReference type="Proteomes" id="UP000064967"/>
    </source>
</evidence>
<protein>
    <recommendedName>
        <fullName evidence="4">Lipoprotein</fullName>
    </recommendedName>
</protein>
<proteinExistence type="predicted"/>
<accession>A0A0K1Q8B2</accession>
<name>A0A0K1Q8B2_9BACT</name>
<feature type="chain" id="PRO_5005466781" description="Lipoprotein" evidence="1">
    <location>
        <begin position="20"/>
        <end position="281"/>
    </location>
</feature>
<dbReference type="STRING" id="1391654.AKJ09_08714"/>
<dbReference type="Proteomes" id="UP000064967">
    <property type="component" value="Chromosome"/>
</dbReference>
<evidence type="ECO:0000256" key="1">
    <source>
        <dbReference type="SAM" id="SignalP"/>
    </source>
</evidence>
<keyword evidence="3" id="KW-1185">Reference proteome</keyword>
<feature type="signal peptide" evidence="1">
    <location>
        <begin position="1"/>
        <end position="19"/>
    </location>
</feature>
<dbReference type="EMBL" id="CP012333">
    <property type="protein sequence ID" value="AKV02051.1"/>
    <property type="molecule type" value="Genomic_DNA"/>
</dbReference>
<evidence type="ECO:0000313" key="2">
    <source>
        <dbReference type="EMBL" id="AKV02051.1"/>
    </source>
</evidence>
<dbReference type="RefSeq" id="WP_146653026.1">
    <property type="nucleotide sequence ID" value="NZ_CP012333.1"/>
</dbReference>
<dbReference type="KEGG" id="llu:AKJ09_08714"/>
<reference evidence="2 3" key="1">
    <citation type="submission" date="2015-08" db="EMBL/GenBank/DDBJ databases">
        <authorList>
            <person name="Babu N.S."/>
            <person name="Beckwith C.J."/>
            <person name="Beseler K.G."/>
            <person name="Brison A."/>
            <person name="Carone J.V."/>
            <person name="Caskin T.P."/>
            <person name="Diamond M."/>
            <person name="Durham M.E."/>
            <person name="Foxe J.M."/>
            <person name="Go M."/>
            <person name="Henderson B.A."/>
            <person name="Jones I.B."/>
            <person name="McGettigan J.A."/>
            <person name="Micheletti S.J."/>
            <person name="Nasrallah M.E."/>
            <person name="Ortiz D."/>
            <person name="Piller C.R."/>
            <person name="Privatt S.R."/>
            <person name="Schneider S.L."/>
            <person name="Sharp S."/>
            <person name="Smith T.C."/>
            <person name="Stanton J.D."/>
            <person name="Ullery H.E."/>
            <person name="Wilson R.J."/>
            <person name="Serrano M.G."/>
            <person name="Buck G."/>
            <person name="Lee V."/>
            <person name="Wang Y."/>
            <person name="Carvalho R."/>
            <person name="Voegtly L."/>
            <person name="Shi R."/>
            <person name="Duckworth R."/>
            <person name="Johnson A."/>
            <person name="Loviza R."/>
            <person name="Walstead R."/>
            <person name="Shah Z."/>
            <person name="Kiflezghi M."/>
            <person name="Wade K."/>
            <person name="Ball S.L."/>
            <person name="Bradley K.W."/>
            <person name="Asai D.J."/>
            <person name="Bowman C.A."/>
            <person name="Russell D.A."/>
            <person name="Pope W.H."/>
            <person name="Jacobs-Sera D."/>
            <person name="Hendrix R.W."/>
            <person name="Hatfull G.F."/>
        </authorList>
    </citation>
    <scope>NUCLEOTIDE SEQUENCE [LARGE SCALE GENOMIC DNA]</scope>
    <source>
        <strain evidence="2 3">DSM 27648</strain>
    </source>
</reference>
<evidence type="ECO:0008006" key="4">
    <source>
        <dbReference type="Google" id="ProtNLM"/>
    </source>
</evidence>
<gene>
    <name evidence="2" type="ORF">AKJ09_08714</name>
</gene>